<accession>A0A8H7WIV8</accession>
<comment type="caution">
    <text evidence="6">The sequence shown here is derived from an EMBL/GenBank/DDBJ whole genome shotgun (WGS) entry which is preliminary data.</text>
</comment>
<keyword evidence="3 5" id="KW-1133">Transmembrane helix</keyword>
<dbReference type="InterPro" id="IPR007568">
    <property type="entry name" value="RTA1"/>
</dbReference>
<protein>
    <recommendedName>
        <fullName evidence="8">RTA1 domain protein</fullName>
    </recommendedName>
</protein>
<evidence type="ECO:0000256" key="2">
    <source>
        <dbReference type="ARBA" id="ARBA00022692"/>
    </source>
</evidence>
<feature type="transmembrane region" description="Helical" evidence="5">
    <location>
        <begin position="189"/>
        <end position="209"/>
    </location>
</feature>
<dbReference type="AlphaFoldDB" id="A0A8H7WIV8"/>
<feature type="transmembrane region" description="Helical" evidence="5">
    <location>
        <begin position="155"/>
        <end position="177"/>
    </location>
</feature>
<sequence length="344" mass="38846">MSDTITSYYSYDVNHALPIVFAILVGISLALHTWQNFRYHFWTVMFFIIWAGTVFTAGWIMRCISSYSPGNKNLYIAQNALILGGPPIYSAVEYNILGRLMFRLPMHAPFHPNRVVVVFIYLGAAVESLTAVGAVRSASAGEDISKLRSGLKFLSISLVLQCAVELVFMATVGLIHYRCVKSKMLTSKVRTLIIMLYGTSLLILVRGIFRSVESFSHLSALSDSCGRDCVEILTHEWYIYVFEAAPVVLYTYWLNIVNPGRFLPRNWRVYLDFDGVERLGPGWIDRRSQWQTFADPLDFGGVLSGHPAHDKYWERPDEWEIVDSGSGFKTQSPVTDSMKPANAN</sequence>
<feature type="transmembrane region" description="Helical" evidence="5">
    <location>
        <begin position="73"/>
        <end position="94"/>
    </location>
</feature>
<proteinExistence type="predicted"/>
<dbReference type="PANTHER" id="PTHR31465:SF13">
    <property type="entry name" value="RTA1 DOMAIN PROTEIN-RELATED"/>
    <property type="match status" value="1"/>
</dbReference>
<feature type="transmembrane region" description="Helical" evidence="5">
    <location>
        <begin position="41"/>
        <end position="61"/>
    </location>
</feature>
<evidence type="ECO:0000313" key="6">
    <source>
        <dbReference type="EMBL" id="KAG4425715.1"/>
    </source>
</evidence>
<evidence type="ECO:0000256" key="3">
    <source>
        <dbReference type="ARBA" id="ARBA00022989"/>
    </source>
</evidence>
<dbReference type="Pfam" id="PF04479">
    <property type="entry name" value="RTA1"/>
    <property type="match status" value="1"/>
</dbReference>
<evidence type="ECO:0000256" key="4">
    <source>
        <dbReference type="ARBA" id="ARBA00023136"/>
    </source>
</evidence>
<dbReference type="Proteomes" id="UP000664132">
    <property type="component" value="Unassembled WGS sequence"/>
</dbReference>
<evidence type="ECO:0000313" key="7">
    <source>
        <dbReference type="Proteomes" id="UP000664132"/>
    </source>
</evidence>
<keyword evidence="4 5" id="KW-0472">Membrane</keyword>
<evidence type="ECO:0000256" key="1">
    <source>
        <dbReference type="ARBA" id="ARBA00004141"/>
    </source>
</evidence>
<dbReference type="EMBL" id="JAFJYH010000008">
    <property type="protein sequence ID" value="KAG4425715.1"/>
    <property type="molecule type" value="Genomic_DNA"/>
</dbReference>
<keyword evidence="7" id="KW-1185">Reference proteome</keyword>
<comment type="subcellular location">
    <subcellularLocation>
        <location evidence="1">Membrane</location>
        <topology evidence="1">Multi-pass membrane protein</topology>
    </subcellularLocation>
</comment>
<feature type="transmembrane region" description="Helical" evidence="5">
    <location>
        <begin position="237"/>
        <end position="257"/>
    </location>
</feature>
<evidence type="ECO:0000256" key="5">
    <source>
        <dbReference type="SAM" id="Phobius"/>
    </source>
</evidence>
<name>A0A8H7WIV8_9HELO</name>
<gene>
    <name evidence="6" type="ORF">IFR04_001177</name>
</gene>
<reference evidence="6" key="1">
    <citation type="submission" date="2021-02" db="EMBL/GenBank/DDBJ databases">
        <title>Genome sequence Cadophora malorum strain M34.</title>
        <authorList>
            <person name="Stefanovic E."/>
            <person name="Vu D."/>
            <person name="Scully C."/>
            <person name="Dijksterhuis J."/>
            <person name="Roader J."/>
            <person name="Houbraken J."/>
        </authorList>
    </citation>
    <scope>NUCLEOTIDE SEQUENCE</scope>
    <source>
        <strain evidence="6">M34</strain>
    </source>
</reference>
<dbReference type="GO" id="GO:0016020">
    <property type="term" value="C:membrane"/>
    <property type="evidence" value="ECO:0007669"/>
    <property type="project" value="UniProtKB-SubCell"/>
</dbReference>
<dbReference type="PANTHER" id="PTHR31465">
    <property type="entry name" value="PROTEIN RTA1-RELATED"/>
    <property type="match status" value="1"/>
</dbReference>
<keyword evidence="2 5" id="KW-0812">Transmembrane</keyword>
<dbReference type="OrthoDB" id="3358017at2759"/>
<organism evidence="6 7">
    <name type="scientific">Cadophora malorum</name>
    <dbReference type="NCBI Taxonomy" id="108018"/>
    <lineage>
        <taxon>Eukaryota</taxon>
        <taxon>Fungi</taxon>
        <taxon>Dikarya</taxon>
        <taxon>Ascomycota</taxon>
        <taxon>Pezizomycotina</taxon>
        <taxon>Leotiomycetes</taxon>
        <taxon>Helotiales</taxon>
        <taxon>Ploettnerulaceae</taxon>
        <taxon>Cadophora</taxon>
    </lineage>
</organism>
<evidence type="ECO:0008006" key="8">
    <source>
        <dbReference type="Google" id="ProtNLM"/>
    </source>
</evidence>
<feature type="transmembrane region" description="Helical" evidence="5">
    <location>
        <begin position="16"/>
        <end position="34"/>
    </location>
</feature>
<feature type="transmembrane region" description="Helical" evidence="5">
    <location>
        <begin position="115"/>
        <end position="135"/>
    </location>
</feature>